<dbReference type="SUPFAM" id="SSF161098">
    <property type="entry name" value="MetI-like"/>
    <property type="match status" value="1"/>
</dbReference>
<evidence type="ECO:0000256" key="3">
    <source>
        <dbReference type="ARBA" id="ARBA00022475"/>
    </source>
</evidence>
<dbReference type="PANTHER" id="PTHR43227">
    <property type="entry name" value="BLL4140 PROTEIN"/>
    <property type="match status" value="1"/>
</dbReference>
<evidence type="ECO:0000256" key="7">
    <source>
        <dbReference type="RuleBase" id="RU363032"/>
    </source>
</evidence>
<dbReference type="AlphaFoldDB" id="A0A328U4T7"/>
<dbReference type="InterPro" id="IPR035906">
    <property type="entry name" value="MetI-like_sf"/>
</dbReference>
<keyword evidence="6 7" id="KW-0472">Membrane</keyword>
<feature type="transmembrane region" description="Helical" evidence="7">
    <location>
        <begin position="262"/>
        <end position="282"/>
    </location>
</feature>
<evidence type="ECO:0000313" key="9">
    <source>
        <dbReference type="EMBL" id="RAP77559.1"/>
    </source>
</evidence>
<feature type="domain" description="ABC transmembrane type-1" evidence="8">
    <location>
        <begin position="69"/>
        <end position="283"/>
    </location>
</feature>
<organism evidence="9 10">
    <name type="scientific">Paenibacillus montanisoli</name>
    <dbReference type="NCBI Taxonomy" id="2081970"/>
    <lineage>
        <taxon>Bacteria</taxon>
        <taxon>Bacillati</taxon>
        <taxon>Bacillota</taxon>
        <taxon>Bacilli</taxon>
        <taxon>Bacillales</taxon>
        <taxon>Paenibacillaceae</taxon>
        <taxon>Paenibacillus</taxon>
    </lineage>
</organism>
<keyword evidence="5 7" id="KW-1133">Transmembrane helix</keyword>
<comment type="caution">
    <text evidence="9">The sequence shown here is derived from an EMBL/GenBank/DDBJ whole genome shotgun (WGS) entry which is preliminary data.</text>
</comment>
<dbReference type="RefSeq" id="WP_112880682.1">
    <property type="nucleotide sequence ID" value="NZ_QLUW01000001.1"/>
</dbReference>
<evidence type="ECO:0000256" key="5">
    <source>
        <dbReference type="ARBA" id="ARBA00022989"/>
    </source>
</evidence>
<dbReference type="OrthoDB" id="9785836at2"/>
<keyword evidence="3" id="KW-1003">Cell membrane</keyword>
<feature type="transmembrane region" description="Helical" evidence="7">
    <location>
        <begin position="159"/>
        <end position="181"/>
    </location>
</feature>
<dbReference type="EMBL" id="QLUW01000001">
    <property type="protein sequence ID" value="RAP77559.1"/>
    <property type="molecule type" value="Genomic_DNA"/>
</dbReference>
<dbReference type="GO" id="GO:0005886">
    <property type="term" value="C:plasma membrane"/>
    <property type="evidence" value="ECO:0007669"/>
    <property type="project" value="UniProtKB-SubCell"/>
</dbReference>
<proteinExistence type="inferred from homology"/>
<accession>A0A328U4T7</accession>
<name>A0A328U4T7_9BACL</name>
<keyword evidence="2 7" id="KW-0813">Transport</keyword>
<comment type="similarity">
    <text evidence="7">Belongs to the binding-protein-dependent transport system permease family.</text>
</comment>
<feature type="transmembrane region" description="Helical" evidence="7">
    <location>
        <begin position="202"/>
        <end position="226"/>
    </location>
</feature>
<feature type="transmembrane region" description="Helical" evidence="7">
    <location>
        <begin position="115"/>
        <end position="139"/>
    </location>
</feature>
<reference evidence="9 10" key="1">
    <citation type="submission" date="2018-06" db="EMBL/GenBank/DDBJ databases">
        <title>Paenibacillus montanisoli sp. nov., isolated from mountain area soil.</title>
        <authorList>
            <person name="Wu M."/>
        </authorList>
    </citation>
    <scope>NUCLEOTIDE SEQUENCE [LARGE SCALE GENOMIC DNA]</scope>
    <source>
        <strain evidence="9 10">RA17</strain>
    </source>
</reference>
<keyword evidence="4 7" id="KW-0812">Transmembrane</keyword>
<dbReference type="PANTHER" id="PTHR43227:SF11">
    <property type="entry name" value="BLL4140 PROTEIN"/>
    <property type="match status" value="1"/>
</dbReference>
<comment type="subcellular location">
    <subcellularLocation>
        <location evidence="1 7">Cell membrane</location>
        <topology evidence="1 7">Multi-pass membrane protein</topology>
    </subcellularLocation>
</comment>
<dbReference type="CDD" id="cd06261">
    <property type="entry name" value="TM_PBP2"/>
    <property type="match status" value="1"/>
</dbReference>
<evidence type="ECO:0000256" key="6">
    <source>
        <dbReference type="ARBA" id="ARBA00023136"/>
    </source>
</evidence>
<feature type="transmembrane region" description="Helical" evidence="7">
    <location>
        <begin position="68"/>
        <end position="94"/>
    </location>
</feature>
<feature type="transmembrane region" description="Helical" evidence="7">
    <location>
        <begin position="12"/>
        <end position="36"/>
    </location>
</feature>
<dbReference type="GO" id="GO:0055085">
    <property type="term" value="P:transmembrane transport"/>
    <property type="evidence" value="ECO:0007669"/>
    <property type="project" value="InterPro"/>
</dbReference>
<dbReference type="Pfam" id="PF00528">
    <property type="entry name" value="BPD_transp_1"/>
    <property type="match status" value="1"/>
</dbReference>
<dbReference type="Gene3D" id="1.10.3720.10">
    <property type="entry name" value="MetI-like"/>
    <property type="match status" value="1"/>
</dbReference>
<gene>
    <name evidence="9" type="ORF">DL346_03515</name>
</gene>
<sequence length="296" mass="33165">MISKKWLLNYHLMLLPGILLLIVFSTIPIFGVVIAFQNFIPGIPIFKQDWAGLDNFKFMFQLPDSRRVFVNTIVIASMKIVLGMIIPVTFALLLNEIRVRSFKRLVQTIVYLPHFMSWVILSGILIAMLSIDGIVNQIIGLFHVDPIMFLASNQYFRHIIVWSDVLKEFGFSAIVYLAALAGINPSLYEAAEIDGASRTRKLFHVTIPGIMPTIVLLSTLSLGNILNAGFDQVFNLYNPLVYSTGDIVDTYVYRIGLVEAQYGLATSVGLLKSVIAIILIAVSNKLADKFANYRIF</sequence>
<evidence type="ECO:0000259" key="8">
    <source>
        <dbReference type="PROSITE" id="PS50928"/>
    </source>
</evidence>
<evidence type="ECO:0000256" key="4">
    <source>
        <dbReference type="ARBA" id="ARBA00022692"/>
    </source>
</evidence>
<protein>
    <submittedName>
        <fullName evidence="9">Sugar ABC transporter permease</fullName>
    </submittedName>
</protein>
<evidence type="ECO:0000313" key="10">
    <source>
        <dbReference type="Proteomes" id="UP000249260"/>
    </source>
</evidence>
<dbReference type="PROSITE" id="PS50928">
    <property type="entry name" value="ABC_TM1"/>
    <property type="match status" value="1"/>
</dbReference>
<evidence type="ECO:0000256" key="1">
    <source>
        <dbReference type="ARBA" id="ARBA00004651"/>
    </source>
</evidence>
<keyword evidence="10" id="KW-1185">Reference proteome</keyword>
<dbReference type="Proteomes" id="UP000249260">
    <property type="component" value="Unassembled WGS sequence"/>
</dbReference>
<dbReference type="InterPro" id="IPR000515">
    <property type="entry name" value="MetI-like"/>
</dbReference>
<dbReference type="InterPro" id="IPR050809">
    <property type="entry name" value="UgpAE/MalFG_permease"/>
</dbReference>
<evidence type="ECO:0000256" key="2">
    <source>
        <dbReference type="ARBA" id="ARBA00022448"/>
    </source>
</evidence>